<dbReference type="Proteomes" id="UP000007129">
    <property type="component" value="Unassembled WGS sequence"/>
</dbReference>
<dbReference type="InParanoid" id="K2SPJ5"/>
<accession>K2SPJ5</accession>
<sequence length="266" mass="29890">MVCLSSFPLSLSPFPCSQLSFFLSFATARRRTLGASDSSVRKDMAGNKIPPLSRPQFLVRQQCRRPLLEYGLWPCEVGYANSLLAKPIVVPGRDPVVVEGNQCHWVGGGWQRGQRGQVPESKHSRNLASHNRVEHFHDILSLIYPRAEPTAQPDNATVYQTEGSGEGFGALSVRWQNPRMLLARKLWEGVSFLSLSRRIGGWKRVWGFIESNRRATRRSSAVKHFLLFRFAFLLHFPVDFSSLSTGTPRGATGRPRRRPRSTCAGD</sequence>
<dbReference type="VEuPathDB" id="FungiDB:MPH_04046"/>
<reference evidence="2 3" key="1">
    <citation type="journal article" date="2012" name="BMC Genomics">
        <title>Tools to kill: Genome of one of the most destructive plant pathogenic fungi Macrophomina phaseolina.</title>
        <authorList>
            <person name="Islam M.S."/>
            <person name="Haque M.S."/>
            <person name="Islam M.M."/>
            <person name="Emdad E.M."/>
            <person name="Halim A."/>
            <person name="Hossen Q.M.M."/>
            <person name="Hossain M.Z."/>
            <person name="Ahmed B."/>
            <person name="Rahim S."/>
            <person name="Rahman M.S."/>
            <person name="Alam M.M."/>
            <person name="Hou S."/>
            <person name="Wan X."/>
            <person name="Saito J.A."/>
            <person name="Alam M."/>
        </authorList>
    </citation>
    <scope>NUCLEOTIDE SEQUENCE [LARGE SCALE GENOMIC DNA]</scope>
    <source>
        <strain evidence="2 3">MS6</strain>
    </source>
</reference>
<gene>
    <name evidence="2" type="ORF">MPH_04046</name>
</gene>
<dbReference type="EMBL" id="AHHD01000180">
    <property type="protein sequence ID" value="EKG18700.1"/>
    <property type="molecule type" value="Genomic_DNA"/>
</dbReference>
<evidence type="ECO:0000313" key="3">
    <source>
        <dbReference type="Proteomes" id="UP000007129"/>
    </source>
</evidence>
<dbReference type="HOGENOM" id="CLU_1046112_0_0_1"/>
<dbReference type="AlphaFoldDB" id="K2SPJ5"/>
<evidence type="ECO:0000313" key="2">
    <source>
        <dbReference type="EMBL" id="EKG18700.1"/>
    </source>
</evidence>
<evidence type="ECO:0000256" key="1">
    <source>
        <dbReference type="SAM" id="MobiDB-lite"/>
    </source>
</evidence>
<comment type="caution">
    <text evidence="2">The sequence shown here is derived from an EMBL/GenBank/DDBJ whole genome shotgun (WGS) entry which is preliminary data.</text>
</comment>
<proteinExistence type="predicted"/>
<name>K2SPJ5_MACPH</name>
<organism evidence="2 3">
    <name type="scientific">Macrophomina phaseolina (strain MS6)</name>
    <name type="common">Charcoal rot fungus</name>
    <dbReference type="NCBI Taxonomy" id="1126212"/>
    <lineage>
        <taxon>Eukaryota</taxon>
        <taxon>Fungi</taxon>
        <taxon>Dikarya</taxon>
        <taxon>Ascomycota</taxon>
        <taxon>Pezizomycotina</taxon>
        <taxon>Dothideomycetes</taxon>
        <taxon>Dothideomycetes incertae sedis</taxon>
        <taxon>Botryosphaeriales</taxon>
        <taxon>Botryosphaeriaceae</taxon>
        <taxon>Macrophomina</taxon>
    </lineage>
</organism>
<feature type="region of interest" description="Disordered" evidence="1">
    <location>
        <begin position="245"/>
        <end position="266"/>
    </location>
</feature>
<protein>
    <submittedName>
        <fullName evidence="2">Uncharacterized protein</fullName>
    </submittedName>
</protein>